<evidence type="ECO:0000313" key="2">
    <source>
        <dbReference type="EMBL" id="KAF9600240.1"/>
    </source>
</evidence>
<feature type="non-terminal residue" evidence="2">
    <location>
        <position position="1"/>
    </location>
</feature>
<feature type="chain" id="PRO_5032907903" evidence="1">
    <location>
        <begin position="31"/>
        <end position="118"/>
    </location>
</feature>
<dbReference type="EMBL" id="JADFTS010000006">
    <property type="protein sequence ID" value="KAF9600240.1"/>
    <property type="molecule type" value="Genomic_DNA"/>
</dbReference>
<keyword evidence="1" id="KW-0732">Signal</keyword>
<organism evidence="2 3">
    <name type="scientific">Coptis chinensis</name>
    <dbReference type="NCBI Taxonomy" id="261450"/>
    <lineage>
        <taxon>Eukaryota</taxon>
        <taxon>Viridiplantae</taxon>
        <taxon>Streptophyta</taxon>
        <taxon>Embryophyta</taxon>
        <taxon>Tracheophyta</taxon>
        <taxon>Spermatophyta</taxon>
        <taxon>Magnoliopsida</taxon>
        <taxon>Ranunculales</taxon>
        <taxon>Ranunculaceae</taxon>
        <taxon>Coptidoideae</taxon>
        <taxon>Coptis</taxon>
    </lineage>
</organism>
<name>A0A835HJ63_9MAGN</name>
<sequence length="118" mass="12830">PIESLLSLTSSSLLQCRSLLLFAAYKVAAAQAILDEQALQGHCCHREAALSLNVFTLGILNIVHSQVHVILSQFDIGLLSRNKFPSELMVREVKKKSTSVACSFMAVLFEQGLGFGPL</sequence>
<feature type="signal peptide" evidence="1">
    <location>
        <begin position="1"/>
        <end position="30"/>
    </location>
</feature>
<gene>
    <name evidence="2" type="ORF">IFM89_005064</name>
</gene>
<reference evidence="2 3" key="1">
    <citation type="submission" date="2020-10" db="EMBL/GenBank/DDBJ databases">
        <title>The Coptis chinensis genome and diversification of protoberbering-type alkaloids.</title>
        <authorList>
            <person name="Wang B."/>
            <person name="Shu S."/>
            <person name="Song C."/>
            <person name="Liu Y."/>
        </authorList>
    </citation>
    <scope>NUCLEOTIDE SEQUENCE [LARGE SCALE GENOMIC DNA]</scope>
    <source>
        <strain evidence="2">HL-2020</strain>
        <tissue evidence="2">Leaf</tissue>
    </source>
</reference>
<protein>
    <submittedName>
        <fullName evidence="2">Uncharacterized protein</fullName>
    </submittedName>
</protein>
<dbReference type="Proteomes" id="UP000631114">
    <property type="component" value="Unassembled WGS sequence"/>
</dbReference>
<comment type="caution">
    <text evidence="2">The sequence shown here is derived from an EMBL/GenBank/DDBJ whole genome shotgun (WGS) entry which is preliminary data.</text>
</comment>
<evidence type="ECO:0000313" key="3">
    <source>
        <dbReference type="Proteomes" id="UP000631114"/>
    </source>
</evidence>
<evidence type="ECO:0000256" key="1">
    <source>
        <dbReference type="SAM" id="SignalP"/>
    </source>
</evidence>
<dbReference type="AlphaFoldDB" id="A0A835HJ63"/>
<proteinExistence type="predicted"/>
<accession>A0A835HJ63</accession>
<keyword evidence="3" id="KW-1185">Reference proteome</keyword>